<dbReference type="Proteomes" id="UP000198287">
    <property type="component" value="Unassembled WGS sequence"/>
</dbReference>
<name>A0A226DH55_FOLCA</name>
<accession>A0A226DH55</accession>
<dbReference type="PANTHER" id="PTHR24416:SF600">
    <property type="entry name" value="PDGF- AND VEGF-RECEPTOR RELATED, ISOFORM J"/>
    <property type="match status" value="1"/>
</dbReference>
<keyword evidence="3" id="KW-0547">Nucleotide-binding</keyword>
<dbReference type="PROSITE" id="PS00109">
    <property type="entry name" value="PROTEIN_KINASE_TYR"/>
    <property type="match status" value="1"/>
</dbReference>
<dbReference type="AlphaFoldDB" id="A0A226DH55"/>
<evidence type="ECO:0000256" key="1">
    <source>
        <dbReference type="ARBA" id="ARBA00004167"/>
    </source>
</evidence>
<feature type="domain" description="Protein kinase" evidence="5">
    <location>
        <begin position="222"/>
        <end position="519"/>
    </location>
</feature>
<dbReference type="CDD" id="cd00192">
    <property type="entry name" value="PTKc"/>
    <property type="match status" value="1"/>
</dbReference>
<dbReference type="PROSITE" id="PS00107">
    <property type="entry name" value="PROTEIN_KINASE_ATP"/>
    <property type="match status" value="1"/>
</dbReference>
<dbReference type="InterPro" id="IPR000719">
    <property type="entry name" value="Prot_kinase_dom"/>
</dbReference>
<dbReference type="GO" id="GO:0004714">
    <property type="term" value="F:transmembrane receptor protein tyrosine kinase activity"/>
    <property type="evidence" value="ECO:0007669"/>
    <property type="project" value="UniProtKB-EC"/>
</dbReference>
<keyword evidence="4" id="KW-0472">Membrane</keyword>
<dbReference type="InterPro" id="IPR017441">
    <property type="entry name" value="Protein_kinase_ATP_BS"/>
</dbReference>
<dbReference type="GO" id="GO:0005524">
    <property type="term" value="F:ATP binding"/>
    <property type="evidence" value="ECO:0007669"/>
    <property type="project" value="UniProtKB-UniRule"/>
</dbReference>
<dbReference type="InterPro" id="IPR008266">
    <property type="entry name" value="Tyr_kinase_AS"/>
</dbReference>
<gene>
    <name evidence="6" type="ORF">Fcan01_20508</name>
</gene>
<dbReference type="OrthoDB" id="3256376at2759"/>
<dbReference type="SUPFAM" id="SSF56112">
    <property type="entry name" value="Protein kinase-like (PK-like)"/>
    <property type="match status" value="1"/>
</dbReference>
<dbReference type="GO" id="GO:0007169">
    <property type="term" value="P:cell surface receptor protein tyrosine kinase signaling pathway"/>
    <property type="evidence" value="ECO:0007669"/>
    <property type="project" value="TreeGrafter"/>
</dbReference>
<keyword evidence="3" id="KW-0067">ATP-binding</keyword>
<sequence length="519" mass="59024">MGRQKCEKDLAQTYQFRQPCLGLYLQGGVKSIAIMELGIQLSMLVILSCGIPGHLVAIEGDKLKQNWTVFYMRSVILTYYYFYICTNIFLTRKLYTAAATRDVDKLMSWLIPSMVLYLFWFATLLCQTVYIGLVHITGAATWWSFTTYKLYSFWVAYSFIREIKRHAGLNFILQKLTDQEIDDFLKGSSAIINQEEEGKSENFQDQPYRREIEIDINRVKFDDKAPPLGSGAFGKVLKAHLLREEGNPFSTQGDEPVAVKTVSPNAHAIYFKALLSELKVLSYIGRHENIVNLVGACTSALGERQLFVIVEFCSYGSMLNYLRGNRCRFSDTTAPSRHSPWEVVACDYVAIDFDSPTTLDLIKWSMQTAKGMEYIARKKVIHGDLAARNVLLTGDMTAKISDFGLSHQLYDYSYFVQDADIPLPWKWISPEGLKSAKLSTQSDVWSFGITIWEYFSLGAVPYGCWKTFTNEFIDGLRAGDIKCERPPYATDEMCISKNVAMLGHNCTEQAFLHSAFKLF</sequence>
<evidence type="ECO:0000256" key="2">
    <source>
        <dbReference type="ARBA" id="ARBA00051243"/>
    </source>
</evidence>
<protein>
    <submittedName>
        <fullName evidence="6">Vascular endothelial growth factor receptor 3</fullName>
    </submittedName>
</protein>
<evidence type="ECO:0000256" key="4">
    <source>
        <dbReference type="SAM" id="Phobius"/>
    </source>
</evidence>
<dbReference type="PANTHER" id="PTHR24416">
    <property type="entry name" value="TYROSINE-PROTEIN KINASE RECEPTOR"/>
    <property type="match status" value="1"/>
</dbReference>
<feature type="transmembrane region" description="Helical" evidence="4">
    <location>
        <begin position="37"/>
        <end position="58"/>
    </location>
</feature>
<dbReference type="PROSITE" id="PS50011">
    <property type="entry name" value="PROTEIN_KINASE_DOM"/>
    <property type="match status" value="1"/>
</dbReference>
<dbReference type="PRINTS" id="PR00109">
    <property type="entry name" value="TYRKINASE"/>
</dbReference>
<keyword evidence="6" id="KW-0675">Receptor</keyword>
<organism evidence="6 7">
    <name type="scientific">Folsomia candida</name>
    <name type="common">Springtail</name>
    <dbReference type="NCBI Taxonomy" id="158441"/>
    <lineage>
        <taxon>Eukaryota</taxon>
        <taxon>Metazoa</taxon>
        <taxon>Ecdysozoa</taxon>
        <taxon>Arthropoda</taxon>
        <taxon>Hexapoda</taxon>
        <taxon>Collembola</taxon>
        <taxon>Entomobryomorpha</taxon>
        <taxon>Isotomoidea</taxon>
        <taxon>Isotomidae</taxon>
        <taxon>Proisotominae</taxon>
        <taxon>Folsomia</taxon>
    </lineage>
</organism>
<evidence type="ECO:0000313" key="6">
    <source>
        <dbReference type="EMBL" id="OXA44563.1"/>
    </source>
</evidence>
<keyword evidence="7" id="KW-1185">Reference proteome</keyword>
<dbReference type="Gene3D" id="3.30.200.20">
    <property type="entry name" value="Phosphorylase Kinase, domain 1"/>
    <property type="match status" value="1"/>
</dbReference>
<reference evidence="6 7" key="1">
    <citation type="submission" date="2015-12" db="EMBL/GenBank/DDBJ databases">
        <title>The genome of Folsomia candida.</title>
        <authorList>
            <person name="Faddeeva A."/>
            <person name="Derks M.F."/>
            <person name="Anvar Y."/>
            <person name="Smit S."/>
            <person name="Van Straalen N."/>
            <person name="Roelofs D."/>
        </authorList>
    </citation>
    <scope>NUCLEOTIDE SEQUENCE [LARGE SCALE GENOMIC DNA]</scope>
    <source>
        <strain evidence="6 7">VU population</strain>
        <tissue evidence="6">Whole body</tissue>
    </source>
</reference>
<feature type="transmembrane region" description="Helical" evidence="4">
    <location>
        <begin position="110"/>
        <end position="136"/>
    </location>
</feature>
<proteinExistence type="predicted"/>
<feature type="binding site" evidence="3">
    <location>
        <position position="260"/>
    </location>
    <ligand>
        <name>ATP</name>
        <dbReference type="ChEBI" id="CHEBI:30616"/>
    </ligand>
</feature>
<feature type="transmembrane region" description="Helical" evidence="4">
    <location>
        <begin position="70"/>
        <end position="90"/>
    </location>
</feature>
<dbReference type="Gene3D" id="1.10.510.10">
    <property type="entry name" value="Transferase(Phosphotransferase) domain 1"/>
    <property type="match status" value="1"/>
</dbReference>
<dbReference type="GO" id="GO:0043235">
    <property type="term" value="C:receptor complex"/>
    <property type="evidence" value="ECO:0007669"/>
    <property type="project" value="TreeGrafter"/>
</dbReference>
<comment type="subcellular location">
    <subcellularLocation>
        <location evidence="1">Membrane</location>
        <topology evidence="1">Single-pass membrane protein</topology>
    </subcellularLocation>
</comment>
<dbReference type="Pfam" id="PF07714">
    <property type="entry name" value="PK_Tyr_Ser-Thr"/>
    <property type="match status" value="1"/>
</dbReference>
<comment type="catalytic activity">
    <reaction evidence="2">
        <text>L-tyrosyl-[protein] + ATP = O-phospho-L-tyrosyl-[protein] + ADP + H(+)</text>
        <dbReference type="Rhea" id="RHEA:10596"/>
        <dbReference type="Rhea" id="RHEA-COMP:10136"/>
        <dbReference type="Rhea" id="RHEA-COMP:20101"/>
        <dbReference type="ChEBI" id="CHEBI:15378"/>
        <dbReference type="ChEBI" id="CHEBI:30616"/>
        <dbReference type="ChEBI" id="CHEBI:46858"/>
        <dbReference type="ChEBI" id="CHEBI:61978"/>
        <dbReference type="ChEBI" id="CHEBI:456216"/>
        <dbReference type="EC" id="2.7.10.1"/>
    </reaction>
</comment>
<evidence type="ECO:0000313" key="7">
    <source>
        <dbReference type="Proteomes" id="UP000198287"/>
    </source>
</evidence>
<dbReference type="InterPro" id="IPR011009">
    <property type="entry name" value="Kinase-like_dom_sf"/>
</dbReference>
<dbReference type="GO" id="GO:0005886">
    <property type="term" value="C:plasma membrane"/>
    <property type="evidence" value="ECO:0007669"/>
    <property type="project" value="TreeGrafter"/>
</dbReference>
<comment type="caution">
    <text evidence="6">The sequence shown here is derived from an EMBL/GenBank/DDBJ whole genome shotgun (WGS) entry which is preliminary data.</text>
</comment>
<dbReference type="InterPro" id="IPR050122">
    <property type="entry name" value="RTK"/>
</dbReference>
<evidence type="ECO:0000256" key="3">
    <source>
        <dbReference type="PROSITE-ProRule" id="PRU10141"/>
    </source>
</evidence>
<dbReference type="STRING" id="158441.A0A226DH55"/>
<keyword evidence="4" id="KW-0812">Transmembrane</keyword>
<keyword evidence="4" id="KW-1133">Transmembrane helix</keyword>
<evidence type="ECO:0000259" key="5">
    <source>
        <dbReference type="PROSITE" id="PS50011"/>
    </source>
</evidence>
<dbReference type="EMBL" id="LNIX01000019">
    <property type="protein sequence ID" value="OXA44563.1"/>
    <property type="molecule type" value="Genomic_DNA"/>
</dbReference>
<dbReference type="InterPro" id="IPR001245">
    <property type="entry name" value="Ser-Thr/Tyr_kinase_cat_dom"/>
</dbReference>